<dbReference type="InterPro" id="IPR022287">
    <property type="entry name" value="ABC_trnsptr_F420-0_sub-bd_pred"/>
</dbReference>
<dbReference type="Proteomes" id="UP000294194">
    <property type="component" value="Unassembled WGS sequence"/>
</dbReference>
<dbReference type="AlphaFoldDB" id="A0A4Q9GR92"/>
<name>A0A4Q9GR92_9MICO</name>
<evidence type="ECO:0000313" key="3">
    <source>
        <dbReference type="EMBL" id="TBN56108.1"/>
    </source>
</evidence>
<keyword evidence="4" id="KW-1185">Reference proteome</keyword>
<evidence type="ECO:0000256" key="1">
    <source>
        <dbReference type="ARBA" id="ARBA00008814"/>
    </source>
</evidence>
<dbReference type="Gene3D" id="3.40.50.1980">
    <property type="entry name" value="Nitrogenase molybdenum iron protein domain"/>
    <property type="match status" value="2"/>
</dbReference>
<evidence type="ECO:0000259" key="2">
    <source>
        <dbReference type="PROSITE" id="PS50983"/>
    </source>
</evidence>
<gene>
    <name evidence="3" type="ORF">EYE40_01130</name>
</gene>
<reference evidence="4" key="1">
    <citation type="submission" date="2019-02" db="EMBL/GenBank/DDBJ databases">
        <title>Glaciihabitans arcticus sp. nov., a psychrotolerant bacterium isolated from polar soil.</title>
        <authorList>
            <person name="Dahal R.H."/>
        </authorList>
    </citation>
    <scope>NUCLEOTIDE SEQUENCE [LARGE SCALE GENOMIC DNA]</scope>
    <source>
        <strain evidence="4">RP-3-7</strain>
    </source>
</reference>
<evidence type="ECO:0000313" key="4">
    <source>
        <dbReference type="Proteomes" id="UP000294194"/>
    </source>
</evidence>
<dbReference type="PROSITE" id="PS50983">
    <property type="entry name" value="FE_B12_PBP"/>
    <property type="match status" value="1"/>
</dbReference>
<feature type="domain" description="Fe/B12 periplasmic-binding" evidence="2">
    <location>
        <begin position="135"/>
        <end position="401"/>
    </location>
</feature>
<accession>A0A4Q9GR92</accession>
<dbReference type="InterPro" id="IPR002491">
    <property type="entry name" value="ABC_transptr_periplasmic_BD"/>
</dbReference>
<comment type="similarity">
    <text evidence="1">Belongs to the bacterial solute-binding protein 8 family.</text>
</comment>
<organism evidence="3 4">
    <name type="scientific">Glaciihabitans arcticus</name>
    <dbReference type="NCBI Taxonomy" id="2668039"/>
    <lineage>
        <taxon>Bacteria</taxon>
        <taxon>Bacillati</taxon>
        <taxon>Actinomycetota</taxon>
        <taxon>Actinomycetes</taxon>
        <taxon>Micrococcales</taxon>
        <taxon>Microbacteriaceae</taxon>
        <taxon>Glaciihabitans</taxon>
    </lineage>
</organism>
<proteinExistence type="inferred from homology"/>
<sequence>MASASAADAPSRDFAPTVPFTGITIVQSTTHPVSHRRALGLYRPPGRFWPGVPAPVLERPGFRSCSLAASRALLPAYAHPEVPVSRLAIAVSLGSAALLLSGCVAVPANGTGPIVSSVSIDNCGTKFSVDKAPERVITIKSTSTEMLLALGLGDRIIGTGFQDGPLPEEWADSDIPVLSEMVPGQEAVLEEEPDFVYAGWESNFSPEGAGDRAELQDLGVNTYVSPAACKEAAYKPAKLDFDEIFDEITEVAMIFEADPSTLIEAQKETVAGIDADERGLSALWYSSGTDVPYVGAGIGAPQLVLETLGLENIAGDIDDTWSPFAWEAVVDANPDVIVLVDATWNTAESKIALLESNPATKNLDAVKNARYLYIPFAAGEAGVRTAPAAADLADQLKALDF</sequence>
<protein>
    <submittedName>
        <fullName evidence="3">Putative F420-0 ABC transporter substrate-binding protein</fullName>
    </submittedName>
</protein>
<dbReference type="NCBIfam" id="TIGR03868">
    <property type="entry name" value="F420-O_ABCperi"/>
    <property type="match status" value="1"/>
</dbReference>
<dbReference type="PANTHER" id="PTHR30535:SF7">
    <property type="entry name" value="IRON(III) DICITRATE-BINDING PROTEIN"/>
    <property type="match status" value="1"/>
</dbReference>
<comment type="caution">
    <text evidence="3">The sequence shown here is derived from an EMBL/GenBank/DDBJ whole genome shotgun (WGS) entry which is preliminary data.</text>
</comment>
<dbReference type="Pfam" id="PF01497">
    <property type="entry name" value="Peripla_BP_2"/>
    <property type="match status" value="1"/>
</dbReference>
<dbReference type="PANTHER" id="PTHR30535">
    <property type="entry name" value="VITAMIN B12-BINDING PROTEIN"/>
    <property type="match status" value="1"/>
</dbReference>
<dbReference type="InterPro" id="IPR050902">
    <property type="entry name" value="ABC_Transporter_SBP"/>
</dbReference>
<dbReference type="EMBL" id="SISG01000001">
    <property type="protein sequence ID" value="TBN56108.1"/>
    <property type="molecule type" value="Genomic_DNA"/>
</dbReference>
<dbReference type="SUPFAM" id="SSF53807">
    <property type="entry name" value="Helical backbone' metal receptor"/>
    <property type="match status" value="1"/>
</dbReference>